<name>A0A329QHW3_9BACL</name>
<dbReference type="GO" id="GO:0000287">
    <property type="term" value="F:magnesium ion binding"/>
    <property type="evidence" value="ECO:0007669"/>
    <property type="project" value="InterPro"/>
</dbReference>
<dbReference type="CDD" id="cd07035">
    <property type="entry name" value="TPP_PYR_POX_like"/>
    <property type="match status" value="1"/>
</dbReference>
<dbReference type="InterPro" id="IPR045229">
    <property type="entry name" value="TPP_enz"/>
</dbReference>
<evidence type="ECO:0000313" key="8">
    <source>
        <dbReference type="Proteomes" id="UP000250642"/>
    </source>
</evidence>
<dbReference type="AlphaFoldDB" id="A0A329QHW3"/>
<proteinExistence type="inferred from homology"/>
<feature type="domain" description="Thiamine pyrophosphate enzyme TPP-binding" evidence="5">
    <location>
        <begin position="399"/>
        <end position="534"/>
    </location>
</feature>
<comment type="similarity">
    <text evidence="1 3">Belongs to the TPP enzyme family.</text>
</comment>
<comment type="caution">
    <text evidence="7">The sequence shown here is derived from an EMBL/GenBank/DDBJ whole genome shotgun (WGS) entry which is preliminary data.</text>
</comment>
<dbReference type="GO" id="GO:0050660">
    <property type="term" value="F:flavin adenine dinucleotide binding"/>
    <property type="evidence" value="ECO:0007669"/>
    <property type="project" value="TreeGrafter"/>
</dbReference>
<evidence type="ECO:0000259" key="5">
    <source>
        <dbReference type="Pfam" id="PF02775"/>
    </source>
</evidence>
<dbReference type="GO" id="GO:0009099">
    <property type="term" value="P:L-valine biosynthetic process"/>
    <property type="evidence" value="ECO:0007669"/>
    <property type="project" value="TreeGrafter"/>
</dbReference>
<dbReference type="InterPro" id="IPR029061">
    <property type="entry name" value="THDP-binding"/>
</dbReference>
<dbReference type="Gene3D" id="3.40.50.970">
    <property type="match status" value="2"/>
</dbReference>
<dbReference type="InterPro" id="IPR011766">
    <property type="entry name" value="TPP_enzyme_TPP-bd"/>
</dbReference>
<organism evidence="7 8">
    <name type="scientific">Paenibacillus taichungensis</name>
    <dbReference type="NCBI Taxonomy" id="484184"/>
    <lineage>
        <taxon>Bacteria</taxon>
        <taxon>Bacillati</taxon>
        <taxon>Bacillota</taxon>
        <taxon>Bacilli</taxon>
        <taxon>Bacillales</taxon>
        <taxon>Paenibacillaceae</taxon>
        <taxon>Paenibacillus</taxon>
    </lineage>
</organism>
<dbReference type="InterPro" id="IPR029035">
    <property type="entry name" value="DHS-like_NAD/FAD-binding_dom"/>
</dbReference>
<dbReference type="SUPFAM" id="SSF52467">
    <property type="entry name" value="DHS-like NAD/FAD-binding domain"/>
    <property type="match status" value="1"/>
</dbReference>
<dbReference type="EMBL" id="QEVW01000029">
    <property type="protein sequence ID" value="RAW09978.1"/>
    <property type="molecule type" value="Genomic_DNA"/>
</dbReference>
<keyword evidence="2 3" id="KW-0786">Thiamine pyrophosphate</keyword>
<evidence type="ECO:0000256" key="1">
    <source>
        <dbReference type="ARBA" id="ARBA00007812"/>
    </source>
</evidence>
<evidence type="ECO:0000259" key="6">
    <source>
        <dbReference type="Pfam" id="PF02776"/>
    </source>
</evidence>
<dbReference type="Gene3D" id="3.40.50.1220">
    <property type="entry name" value="TPP-binding domain"/>
    <property type="match status" value="1"/>
</dbReference>
<dbReference type="Pfam" id="PF00205">
    <property type="entry name" value="TPP_enzyme_M"/>
    <property type="match status" value="1"/>
</dbReference>
<dbReference type="InterPro" id="IPR012001">
    <property type="entry name" value="Thiamin_PyroP_enz_TPP-bd_dom"/>
</dbReference>
<dbReference type="Pfam" id="PF02775">
    <property type="entry name" value="TPP_enzyme_C"/>
    <property type="match status" value="1"/>
</dbReference>
<dbReference type="CDD" id="cd00568">
    <property type="entry name" value="TPP_enzymes"/>
    <property type="match status" value="1"/>
</dbReference>
<dbReference type="PANTHER" id="PTHR18968">
    <property type="entry name" value="THIAMINE PYROPHOSPHATE ENZYMES"/>
    <property type="match status" value="1"/>
</dbReference>
<dbReference type="Pfam" id="PF02776">
    <property type="entry name" value="TPP_enzyme_N"/>
    <property type="match status" value="1"/>
</dbReference>
<dbReference type="GO" id="GO:0005948">
    <property type="term" value="C:acetolactate synthase complex"/>
    <property type="evidence" value="ECO:0007669"/>
    <property type="project" value="TreeGrafter"/>
</dbReference>
<sequence length="591" mass="64805">MKIRVADYIAKKLVENGITSVFSVVGGGAMHLNDAFGRHEDLHCIYNHHEQGCAIAAEGYARIHNKMAVTCVTTGPGGTNAITGVLCSWLDSIPMLVISGQTRYATTVESTALNLRQFGEQEYNIVDSVRPMTKYAVMVNNPNEIRYHVEKAIFEATNGRKGPCWIDIPLDIQGAMVDESELVGFTANQENTCTDSDIEFILGKIEKAQAPVLILGSAVRQSSCLPEVYELVSKLNIPVLCPTSIADIFENSYPLYFGNFGVFGGRTGNFIIQNADLVVSLGARMSFKQTGFNFSAFAPNAEKIIVDIDAEELKKDTIKIEYPIHADLSEVAIKLNNLLQRELAPKNPWLKYCGTLKEKFMLAPEIVDRGLINPYFLANELLEKAPADNITVVGNSCACVSVLQMGISKRGQRLFGSVNCGTMGYDIPAAIGAAIASGKKVLCATGDGSFQMNIQEIQTIIHNNLPVKFIIFNNFGYQAIVQTQTNFFGGALAGCTNDSGISFPSFEKISFAYGLPFKKISTHEEVSDGLDWLLGLESYGLLEVIQDTQQPIEPKVMSKKLLDGSMYSPPIDDLSPFLSEEEYVKYGKFFN</sequence>
<dbReference type="GO" id="GO:0009097">
    <property type="term" value="P:isoleucine biosynthetic process"/>
    <property type="evidence" value="ECO:0007669"/>
    <property type="project" value="TreeGrafter"/>
</dbReference>
<protein>
    <submittedName>
        <fullName evidence="7">Thiamine pyrophosphate-binding protein</fullName>
    </submittedName>
</protein>
<feature type="domain" description="Thiamine pyrophosphate enzyme central" evidence="4">
    <location>
        <begin position="200"/>
        <end position="332"/>
    </location>
</feature>
<dbReference type="GO" id="GO:0003984">
    <property type="term" value="F:acetolactate synthase activity"/>
    <property type="evidence" value="ECO:0007669"/>
    <property type="project" value="TreeGrafter"/>
</dbReference>
<dbReference type="SUPFAM" id="SSF52518">
    <property type="entry name" value="Thiamin diphosphate-binding fold (THDP-binding)"/>
    <property type="match status" value="2"/>
</dbReference>
<dbReference type="Proteomes" id="UP000250642">
    <property type="component" value="Unassembled WGS sequence"/>
</dbReference>
<dbReference type="InterPro" id="IPR012000">
    <property type="entry name" value="Thiamin_PyroP_enz_cen_dom"/>
</dbReference>
<evidence type="ECO:0000259" key="4">
    <source>
        <dbReference type="Pfam" id="PF00205"/>
    </source>
</evidence>
<dbReference type="PANTHER" id="PTHR18968:SF142">
    <property type="entry name" value="ACETOLACTATE SYNTHASE"/>
    <property type="match status" value="1"/>
</dbReference>
<gene>
    <name evidence="7" type="ORF">DC345_29700</name>
</gene>
<evidence type="ECO:0000256" key="3">
    <source>
        <dbReference type="RuleBase" id="RU362132"/>
    </source>
</evidence>
<dbReference type="RefSeq" id="WP_113056198.1">
    <property type="nucleotide sequence ID" value="NZ_QEVW01000029.1"/>
</dbReference>
<evidence type="ECO:0000256" key="2">
    <source>
        <dbReference type="ARBA" id="ARBA00023052"/>
    </source>
</evidence>
<feature type="domain" description="Thiamine pyrophosphate enzyme N-terminal TPP-binding" evidence="6">
    <location>
        <begin position="4"/>
        <end position="107"/>
    </location>
</feature>
<evidence type="ECO:0000313" key="7">
    <source>
        <dbReference type="EMBL" id="RAW09978.1"/>
    </source>
</evidence>
<accession>A0A329QHW3</accession>
<dbReference type="GO" id="GO:0030976">
    <property type="term" value="F:thiamine pyrophosphate binding"/>
    <property type="evidence" value="ECO:0007669"/>
    <property type="project" value="InterPro"/>
</dbReference>
<dbReference type="FunFam" id="3.40.50.970:FF:000007">
    <property type="entry name" value="Acetolactate synthase"/>
    <property type="match status" value="1"/>
</dbReference>
<reference evidence="7 8" key="1">
    <citation type="submission" date="2018-04" db="EMBL/GenBank/DDBJ databases">
        <title>Paenibacillus taichungensis Genome sequencing and assembly.</title>
        <authorList>
            <person name="Xu J."/>
            <person name="Rensing C."/>
            <person name="Mazhar H.S."/>
        </authorList>
    </citation>
    <scope>NUCLEOTIDE SEQUENCE [LARGE SCALE GENOMIC DNA]</scope>
    <source>
        <strain evidence="7 8">NC1</strain>
    </source>
</reference>